<dbReference type="SUPFAM" id="SSF54637">
    <property type="entry name" value="Thioesterase/thiol ester dehydrase-isomerase"/>
    <property type="match status" value="1"/>
</dbReference>
<dbReference type="EMBL" id="CP023270">
    <property type="protein sequence ID" value="AVJ30049.1"/>
    <property type="molecule type" value="Genomic_DNA"/>
</dbReference>
<dbReference type="InterPro" id="IPR006683">
    <property type="entry name" value="Thioestr_dom"/>
</dbReference>
<organism evidence="3 4">
    <name type="scientific">Achromobacter spanius</name>
    <dbReference type="NCBI Taxonomy" id="217203"/>
    <lineage>
        <taxon>Bacteria</taxon>
        <taxon>Pseudomonadati</taxon>
        <taxon>Pseudomonadota</taxon>
        <taxon>Betaproteobacteria</taxon>
        <taxon>Burkholderiales</taxon>
        <taxon>Alcaligenaceae</taxon>
        <taxon>Achromobacter</taxon>
    </lineage>
</organism>
<dbReference type="RefSeq" id="WP_105240683.1">
    <property type="nucleotide sequence ID" value="NZ_CP023270.1"/>
</dbReference>
<dbReference type="Pfam" id="PF03061">
    <property type="entry name" value="4HBT"/>
    <property type="match status" value="1"/>
</dbReference>
<dbReference type="InterPro" id="IPR029069">
    <property type="entry name" value="HotDog_dom_sf"/>
</dbReference>
<accession>A0A2S0IDD4</accession>
<dbReference type="GO" id="GO:0016790">
    <property type="term" value="F:thiolester hydrolase activity"/>
    <property type="evidence" value="ECO:0007669"/>
    <property type="project" value="UniProtKB-ARBA"/>
</dbReference>
<gene>
    <name evidence="3" type="ORF">CLM73_24750</name>
</gene>
<dbReference type="Gene3D" id="3.10.129.10">
    <property type="entry name" value="Hotdog Thioesterase"/>
    <property type="match status" value="1"/>
</dbReference>
<dbReference type="AlphaFoldDB" id="A0A2S0IDD4"/>
<dbReference type="OrthoDB" id="7060041at2"/>
<dbReference type="PANTHER" id="PTHR43240:SF20">
    <property type="entry name" value="MEDIUM_LONG-CHAIN ACYL-COA THIOESTERASE YIGI"/>
    <property type="match status" value="1"/>
</dbReference>
<feature type="region of interest" description="Disordered" evidence="1">
    <location>
        <begin position="143"/>
        <end position="175"/>
    </location>
</feature>
<dbReference type="CDD" id="cd03443">
    <property type="entry name" value="PaaI_thioesterase"/>
    <property type="match status" value="1"/>
</dbReference>
<evidence type="ECO:0000313" key="3">
    <source>
        <dbReference type="EMBL" id="AVJ30049.1"/>
    </source>
</evidence>
<dbReference type="PANTHER" id="PTHR43240">
    <property type="entry name" value="1,4-DIHYDROXY-2-NAPHTHOYL-COA THIOESTERASE 1"/>
    <property type="match status" value="1"/>
</dbReference>
<proteinExistence type="predicted"/>
<dbReference type="Proteomes" id="UP000239477">
    <property type="component" value="Chromosome"/>
</dbReference>
<evidence type="ECO:0000259" key="2">
    <source>
        <dbReference type="Pfam" id="PF03061"/>
    </source>
</evidence>
<name>A0A2S0IDD4_9BURK</name>
<protein>
    <submittedName>
        <fullName evidence="3">Phenylacetic acid degradation protein</fullName>
    </submittedName>
</protein>
<feature type="domain" description="Thioesterase" evidence="2">
    <location>
        <begin position="54"/>
        <end position="127"/>
    </location>
</feature>
<reference evidence="3 4" key="1">
    <citation type="submission" date="2017-09" db="EMBL/GenBank/DDBJ databases">
        <title>Genomic, metabolic, and phenotypic characteristics of bacterial isolates from the natural microbiome of the model nematode Caenorhabditis elegans.</title>
        <authorList>
            <person name="Zimmermann J."/>
            <person name="Obeng N."/>
            <person name="Yang W."/>
            <person name="Obeng O."/>
            <person name="Kissoyan K."/>
            <person name="Pees B."/>
            <person name="Dirksen P."/>
            <person name="Hoppner M."/>
            <person name="Franke A."/>
            <person name="Rosenstiel P."/>
            <person name="Leippe M."/>
            <person name="Dierking K."/>
            <person name="Kaleta C."/>
            <person name="Schulenburg H."/>
        </authorList>
    </citation>
    <scope>NUCLEOTIDE SEQUENCE [LARGE SCALE GENOMIC DNA]</scope>
    <source>
        <strain evidence="3 4">MYb73</strain>
    </source>
</reference>
<feature type="compositionally biased region" description="Low complexity" evidence="1">
    <location>
        <begin position="143"/>
        <end position="162"/>
    </location>
</feature>
<sequence length="175" mass="17697">MDTQSADESAVPPGWRQRTLPGFAGLIGPLWVRKNDDGWAYGLLATSDHLNPAGVVHGGLLTALLDHGISAIAWEALGRRACVTVQLDTHFLAAALEGQFLEVRGRVVRATSSLVFMQGELSTDGEVVATAVAVLKQIGPPRNAAGEAAAGEAAAGDPAAGGPAAGGPSAGTPAE</sequence>
<evidence type="ECO:0000313" key="4">
    <source>
        <dbReference type="Proteomes" id="UP000239477"/>
    </source>
</evidence>
<keyword evidence="4" id="KW-1185">Reference proteome</keyword>
<evidence type="ECO:0000256" key="1">
    <source>
        <dbReference type="SAM" id="MobiDB-lite"/>
    </source>
</evidence>